<feature type="compositionally biased region" description="Polar residues" evidence="1">
    <location>
        <begin position="54"/>
        <end position="65"/>
    </location>
</feature>
<name>A0A517QKJ8_9PLAN</name>
<organism evidence="3 4">
    <name type="scientific">Thalassoglobus polymorphus</name>
    <dbReference type="NCBI Taxonomy" id="2527994"/>
    <lineage>
        <taxon>Bacteria</taxon>
        <taxon>Pseudomonadati</taxon>
        <taxon>Planctomycetota</taxon>
        <taxon>Planctomycetia</taxon>
        <taxon>Planctomycetales</taxon>
        <taxon>Planctomycetaceae</taxon>
        <taxon>Thalassoglobus</taxon>
    </lineage>
</organism>
<dbReference type="InterPro" id="IPR003593">
    <property type="entry name" value="AAA+_ATPase"/>
</dbReference>
<proteinExistence type="predicted"/>
<accession>A0A517QKJ8</accession>
<feature type="domain" description="AAA+ ATPase" evidence="2">
    <location>
        <begin position="223"/>
        <end position="425"/>
    </location>
</feature>
<sequence length="513" mass="58000">MSSFPDQQPAEEPSLNPPVPEEIYSGDAVDVPDELYERIIQQVQQICQSVDEQVTTGKKATSTTLPADEMPQQPRPPRVPESLEESGLSLHQLSGLILKLAYLNGSMNGFEFAKQLRLPFGVVDDGLAFLKSERSLEVSSGELAGRLSYRFLLTEQGRKRAREEFEECRYVGPAPVSLNAYTQQCRDQSTRNVPLTANEIRNAFRKLVVDENLIARLGPAILSGQSIFLFGTPGNGKTVLAKAIGALMNECGGEIYVPYAVSVDRHLITVFDPSLHQTVTDSSTNKPENIGLDSHFASEPEFDQRWRKIKRPVVIAGGELSLDMLDLRYHTHSGYYTAPLHLKSNGGVFLLDDFGRQLVEPAELLNRWILPLEEQSDFLTLETGKKFSVPFEQLMIFSTNLSPKDLVDEAFLRRIRHKIPIKAPTEKQFREIFRLCCEQRGLPYDDWIVTQLLNKHYNKQRLPKSSDPRDLLDIVQSICRFREQRFHLSEELLAEAWQECHGGLEICESGEAR</sequence>
<keyword evidence="4" id="KW-1185">Reference proteome</keyword>
<dbReference type="InterPro" id="IPR027417">
    <property type="entry name" value="P-loop_NTPase"/>
</dbReference>
<evidence type="ECO:0000259" key="2">
    <source>
        <dbReference type="SMART" id="SM00382"/>
    </source>
</evidence>
<dbReference type="RefSeq" id="WP_197442111.1">
    <property type="nucleotide sequence ID" value="NZ_CP036267.1"/>
</dbReference>
<evidence type="ECO:0000313" key="3">
    <source>
        <dbReference type="EMBL" id="QDT32151.1"/>
    </source>
</evidence>
<evidence type="ECO:0000256" key="1">
    <source>
        <dbReference type="SAM" id="MobiDB-lite"/>
    </source>
</evidence>
<dbReference type="EMBL" id="CP036267">
    <property type="protein sequence ID" value="QDT32151.1"/>
    <property type="molecule type" value="Genomic_DNA"/>
</dbReference>
<feature type="region of interest" description="Disordered" evidence="1">
    <location>
        <begin position="1"/>
        <end position="27"/>
    </location>
</feature>
<gene>
    <name evidence="3" type="ORF">Mal48_13930</name>
</gene>
<dbReference type="Proteomes" id="UP000315724">
    <property type="component" value="Chromosome"/>
</dbReference>
<evidence type="ECO:0000313" key="4">
    <source>
        <dbReference type="Proteomes" id="UP000315724"/>
    </source>
</evidence>
<dbReference type="Gene3D" id="3.40.50.300">
    <property type="entry name" value="P-loop containing nucleotide triphosphate hydrolases"/>
    <property type="match status" value="1"/>
</dbReference>
<dbReference type="SUPFAM" id="SSF52540">
    <property type="entry name" value="P-loop containing nucleoside triphosphate hydrolases"/>
    <property type="match status" value="1"/>
</dbReference>
<feature type="region of interest" description="Disordered" evidence="1">
    <location>
        <begin position="54"/>
        <end position="85"/>
    </location>
</feature>
<dbReference type="KEGG" id="tpol:Mal48_13930"/>
<reference evidence="3 4" key="1">
    <citation type="submission" date="2019-02" db="EMBL/GenBank/DDBJ databases">
        <title>Deep-cultivation of Planctomycetes and their phenomic and genomic characterization uncovers novel biology.</title>
        <authorList>
            <person name="Wiegand S."/>
            <person name="Jogler M."/>
            <person name="Boedeker C."/>
            <person name="Pinto D."/>
            <person name="Vollmers J."/>
            <person name="Rivas-Marin E."/>
            <person name="Kohn T."/>
            <person name="Peeters S.H."/>
            <person name="Heuer A."/>
            <person name="Rast P."/>
            <person name="Oberbeckmann S."/>
            <person name="Bunk B."/>
            <person name="Jeske O."/>
            <person name="Meyerdierks A."/>
            <person name="Storesund J.E."/>
            <person name="Kallscheuer N."/>
            <person name="Luecker S."/>
            <person name="Lage O.M."/>
            <person name="Pohl T."/>
            <person name="Merkel B.J."/>
            <person name="Hornburger P."/>
            <person name="Mueller R.-W."/>
            <person name="Bruemmer F."/>
            <person name="Labrenz M."/>
            <person name="Spormann A.M."/>
            <person name="Op den Camp H."/>
            <person name="Overmann J."/>
            <person name="Amann R."/>
            <person name="Jetten M.S.M."/>
            <person name="Mascher T."/>
            <person name="Medema M.H."/>
            <person name="Devos D.P."/>
            <person name="Kaster A.-K."/>
            <person name="Ovreas L."/>
            <person name="Rohde M."/>
            <person name="Galperin M.Y."/>
            <person name="Jogler C."/>
        </authorList>
    </citation>
    <scope>NUCLEOTIDE SEQUENCE [LARGE SCALE GENOMIC DNA]</scope>
    <source>
        <strain evidence="3 4">Mal48</strain>
    </source>
</reference>
<protein>
    <recommendedName>
        <fullName evidence="2">AAA+ ATPase domain-containing protein</fullName>
    </recommendedName>
</protein>
<dbReference type="AlphaFoldDB" id="A0A517QKJ8"/>
<dbReference type="SMART" id="SM00382">
    <property type="entry name" value="AAA"/>
    <property type="match status" value="1"/>
</dbReference>